<evidence type="ECO:0000256" key="2">
    <source>
        <dbReference type="RuleBase" id="RU361185"/>
    </source>
</evidence>
<dbReference type="SUPFAM" id="SSF51445">
    <property type="entry name" value="(Trans)glycosidases"/>
    <property type="match status" value="1"/>
</dbReference>
<gene>
    <name evidence="4" type="ORF">CGOC_LOCUS11009</name>
</gene>
<dbReference type="Gene3D" id="2.60.40.1760">
    <property type="entry name" value="glycosyl hydrolase (family 31)"/>
    <property type="match status" value="1"/>
</dbReference>
<proteinExistence type="inferred from homology"/>
<dbReference type="PROSITE" id="PS00129">
    <property type="entry name" value="GLYCOSYL_HYDROL_F31_1"/>
    <property type="match status" value="1"/>
</dbReference>
<dbReference type="PANTHER" id="PTHR22762">
    <property type="entry name" value="ALPHA-GLUCOSIDASE"/>
    <property type="match status" value="1"/>
</dbReference>
<dbReference type="InterPro" id="IPR030458">
    <property type="entry name" value="Glyco_hydro_31_AS"/>
</dbReference>
<keyword evidence="5" id="KW-1185">Reference proteome</keyword>
<keyword evidence="2" id="KW-0326">Glycosidase</keyword>
<dbReference type="GO" id="GO:0004558">
    <property type="term" value="F:alpha-1,4-glucosidase activity"/>
    <property type="evidence" value="ECO:0007669"/>
    <property type="project" value="TreeGrafter"/>
</dbReference>
<evidence type="ECO:0000256" key="1">
    <source>
        <dbReference type="ARBA" id="ARBA00007806"/>
    </source>
</evidence>
<dbReference type="AlphaFoldDB" id="A0A3P7MGJ5"/>
<organism evidence="4 5">
    <name type="scientific">Cylicostephanus goldi</name>
    <name type="common">Nematode worm</name>
    <dbReference type="NCBI Taxonomy" id="71465"/>
    <lineage>
        <taxon>Eukaryota</taxon>
        <taxon>Metazoa</taxon>
        <taxon>Ecdysozoa</taxon>
        <taxon>Nematoda</taxon>
        <taxon>Chromadorea</taxon>
        <taxon>Rhabditida</taxon>
        <taxon>Rhabditina</taxon>
        <taxon>Rhabditomorpha</taxon>
        <taxon>Strongyloidea</taxon>
        <taxon>Strongylidae</taxon>
        <taxon>Cylicostephanus</taxon>
    </lineage>
</organism>
<dbReference type="GO" id="GO:0005975">
    <property type="term" value="P:carbohydrate metabolic process"/>
    <property type="evidence" value="ECO:0007669"/>
    <property type="project" value="InterPro"/>
</dbReference>
<dbReference type="Proteomes" id="UP000271889">
    <property type="component" value="Unassembled WGS sequence"/>
</dbReference>
<dbReference type="InterPro" id="IPR017853">
    <property type="entry name" value="GH"/>
</dbReference>
<evidence type="ECO:0000313" key="4">
    <source>
        <dbReference type="EMBL" id="VDN28624.1"/>
    </source>
</evidence>
<reference evidence="4 5" key="1">
    <citation type="submission" date="2018-11" db="EMBL/GenBank/DDBJ databases">
        <authorList>
            <consortium name="Pathogen Informatics"/>
        </authorList>
    </citation>
    <scope>NUCLEOTIDE SEQUENCE [LARGE SCALE GENOMIC DNA]</scope>
</reference>
<dbReference type="EMBL" id="UYRV01114005">
    <property type="protein sequence ID" value="VDN28624.1"/>
    <property type="molecule type" value="Genomic_DNA"/>
</dbReference>
<sequence length="311" mass="36064">MYEKCMQDLSSNEVTTAPGPALIYRTIGGILDMYFFPGPTPGEVTEQYLALIGRPFLPAYWGLGYQISRYGYKDLDEMKRIIERNVVAGIPLDTAGAQFIEWEREDQVPRAIQDQYPLVRDTKIMLGVVWPDEHTAFPDFFDSTNKTTEWWIDEFVRFHEGVCLPPIFTQTLPQCLYFKVPYDGIWIDMNEPAVFGTNENYPWYFNDTDHPNIAPLKCPINPQDEDAVWDMPPFKTHAVWRYEKDGQKSYLSTKTMCMCAVQGKYRFYDTKNLYGWSKARATQQAQYNATGTRGVVVTRAFQIKYFSHVSM</sequence>
<dbReference type="Pfam" id="PF01055">
    <property type="entry name" value="Glyco_hydro_31_2nd"/>
    <property type="match status" value="2"/>
</dbReference>
<feature type="domain" description="Glycoside hydrolase family 31 TIM barrel" evidence="3">
    <location>
        <begin position="119"/>
        <end position="301"/>
    </location>
</feature>
<accession>A0A3P7MGJ5</accession>
<dbReference type="CDD" id="cd14752">
    <property type="entry name" value="GH31_N"/>
    <property type="match status" value="1"/>
</dbReference>
<name>A0A3P7MGJ5_CYLGO</name>
<evidence type="ECO:0000313" key="5">
    <source>
        <dbReference type="Proteomes" id="UP000271889"/>
    </source>
</evidence>
<dbReference type="PANTHER" id="PTHR22762:SF133">
    <property type="entry name" value="P-TYPE DOMAIN-CONTAINING PROTEIN"/>
    <property type="match status" value="1"/>
</dbReference>
<evidence type="ECO:0000259" key="3">
    <source>
        <dbReference type="Pfam" id="PF01055"/>
    </source>
</evidence>
<dbReference type="Gene3D" id="3.20.20.80">
    <property type="entry name" value="Glycosidases"/>
    <property type="match status" value="2"/>
</dbReference>
<dbReference type="InterPro" id="IPR000322">
    <property type="entry name" value="Glyco_hydro_31_TIM"/>
</dbReference>
<feature type="domain" description="Glycoside hydrolase family 31 TIM barrel" evidence="3">
    <location>
        <begin position="55"/>
        <end position="95"/>
    </location>
</feature>
<dbReference type="OrthoDB" id="1334205at2759"/>
<comment type="similarity">
    <text evidence="1 2">Belongs to the glycosyl hydrolase 31 family.</text>
</comment>
<protein>
    <recommendedName>
        <fullName evidence="3">Glycoside hydrolase family 31 TIM barrel domain-containing protein</fullName>
    </recommendedName>
</protein>
<keyword evidence="2" id="KW-0378">Hydrolase</keyword>